<dbReference type="AlphaFoldDB" id="A0A545UJI9"/>
<keyword evidence="3 6" id="KW-0812">Transmembrane</keyword>
<dbReference type="GO" id="GO:0055085">
    <property type="term" value="P:transmembrane transport"/>
    <property type="evidence" value="ECO:0007669"/>
    <property type="project" value="TreeGrafter"/>
</dbReference>
<feature type="transmembrane region" description="Helical" evidence="6">
    <location>
        <begin position="232"/>
        <end position="254"/>
    </location>
</feature>
<evidence type="ECO:0000256" key="6">
    <source>
        <dbReference type="SAM" id="Phobius"/>
    </source>
</evidence>
<feature type="transmembrane region" description="Helical" evidence="6">
    <location>
        <begin position="291"/>
        <end position="313"/>
    </location>
</feature>
<comment type="similarity">
    <text evidence="2">Belongs to the autoinducer-2 exporter (AI-2E) (TC 2.A.86) family.</text>
</comment>
<dbReference type="Pfam" id="PF01594">
    <property type="entry name" value="AI-2E_transport"/>
    <property type="match status" value="1"/>
</dbReference>
<sequence>MTNPVSVERQTPLLLTLAALVIVIAGLKVAAPLIAQFLMALFIAVVSTPSIRWLVSKKVPQSIAIIAVLLAILLFVSLIVYLVGDSVQSFNENREVYASKLQSQLSALTAWMVSVGLPAEGIEIASIIEKTDIMALVTRVIGGLGVIFSDFFVIFLSVIFILSEITSFPSKFARAFSNSQDKMVHVNHVLGKIRHYLAIKTAASIGTGILISILMVIIGVDYPFLWGMLAFLLNYIPNIGSIIAAIPALMLALVQLGPAAVLWTAISFFAVNNLVGNYLEPKFMGKMLGLSTFVVFLSLIFWGWIFGSVGMFLSVPLTMTIKIALETNDKTRWLAIMLGPEE</sequence>
<gene>
    <name evidence="7" type="ORF">FLL46_01770</name>
</gene>
<protein>
    <submittedName>
        <fullName evidence="7">AI-2E family transporter</fullName>
    </submittedName>
</protein>
<dbReference type="GO" id="GO:0016020">
    <property type="term" value="C:membrane"/>
    <property type="evidence" value="ECO:0007669"/>
    <property type="project" value="UniProtKB-SubCell"/>
</dbReference>
<feature type="transmembrane region" description="Helical" evidence="6">
    <location>
        <begin position="260"/>
        <end position="279"/>
    </location>
</feature>
<dbReference type="InterPro" id="IPR002549">
    <property type="entry name" value="AI-2E-like"/>
</dbReference>
<evidence type="ECO:0000256" key="3">
    <source>
        <dbReference type="ARBA" id="ARBA00022692"/>
    </source>
</evidence>
<dbReference type="OrthoDB" id="9799225at2"/>
<comment type="subcellular location">
    <subcellularLocation>
        <location evidence="1">Membrane</location>
        <topology evidence="1">Multi-pass membrane protein</topology>
    </subcellularLocation>
</comment>
<dbReference type="PANTHER" id="PTHR21716">
    <property type="entry name" value="TRANSMEMBRANE PROTEIN"/>
    <property type="match status" value="1"/>
</dbReference>
<evidence type="ECO:0000256" key="2">
    <source>
        <dbReference type="ARBA" id="ARBA00009773"/>
    </source>
</evidence>
<evidence type="ECO:0000256" key="4">
    <source>
        <dbReference type="ARBA" id="ARBA00022989"/>
    </source>
</evidence>
<feature type="transmembrane region" description="Helical" evidence="6">
    <location>
        <begin position="37"/>
        <end position="55"/>
    </location>
</feature>
<dbReference type="PANTHER" id="PTHR21716:SF64">
    <property type="entry name" value="AI-2 TRANSPORT PROTEIN TQSA"/>
    <property type="match status" value="1"/>
</dbReference>
<reference evidence="7 8" key="1">
    <citation type="submission" date="2019-07" db="EMBL/GenBank/DDBJ databases">
        <title>Draft genome for Aliikangiella sp. M105.</title>
        <authorList>
            <person name="Wang G."/>
        </authorList>
    </citation>
    <scope>NUCLEOTIDE SEQUENCE [LARGE SCALE GENOMIC DNA]</scope>
    <source>
        <strain evidence="7 8">M105</strain>
    </source>
</reference>
<keyword evidence="5 6" id="KW-0472">Membrane</keyword>
<keyword evidence="8" id="KW-1185">Reference proteome</keyword>
<keyword evidence="4 6" id="KW-1133">Transmembrane helix</keyword>
<evidence type="ECO:0000313" key="8">
    <source>
        <dbReference type="Proteomes" id="UP000315439"/>
    </source>
</evidence>
<dbReference type="Proteomes" id="UP000315439">
    <property type="component" value="Unassembled WGS sequence"/>
</dbReference>
<evidence type="ECO:0000256" key="5">
    <source>
        <dbReference type="ARBA" id="ARBA00023136"/>
    </source>
</evidence>
<name>A0A545UJI9_9GAMM</name>
<evidence type="ECO:0000313" key="7">
    <source>
        <dbReference type="EMBL" id="TQV89635.1"/>
    </source>
</evidence>
<dbReference type="RefSeq" id="WP_142891699.1">
    <property type="nucleotide sequence ID" value="NZ_ML660160.1"/>
</dbReference>
<accession>A0A545UJI9</accession>
<feature type="transmembrane region" description="Helical" evidence="6">
    <location>
        <begin position="62"/>
        <end position="84"/>
    </location>
</feature>
<feature type="transmembrane region" description="Helical" evidence="6">
    <location>
        <begin position="12"/>
        <end position="31"/>
    </location>
</feature>
<dbReference type="EMBL" id="VIKS01000001">
    <property type="protein sequence ID" value="TQV89635.1"/>
    <property type="molecule type" value="Genomic_DNA"/>
</dbReference>
<feature type="transmembrane region" description="Helical" evidence="6">
    <location>
        <begin position="140"/>
        <end position="162"/>
    </location>
</feature>
<feature type="transmembrane region" description="Helical" evidence="6">
    <location>
        <begin position="197"/>
        <end position="220"/>
    </location>
</feature>
<comment type="caution">
    <text evidence="7">The sequence shown here is derived from an EMBL/GenBank/DDBJ whole genome shotgun (WGS) entry which is preliminary data.</text>
</comment>
<evidence type="ECO:0000256" key="1">
    <source>
        <dbReference type="ARBA" id="ARBA00004141"/>
    </source>
</evidence>
<proteinExistence type="inferred from homology"/>
<organism evidence="7 8">
    <name type="scientific">Aliikangiella coralliicola</name>
    <dbReference type="NCBI Taxonomy" id="2592383"/>
    <lineage>
        <taxon>Bacteria</taxon>
        <taxon>Pseudomonadati</taxon>
        <taxon>Pseudomonadota</taxon>
        <taxon>Gammaproteobacteria</taxon>
        <taxon>Oceanospirillales</taxon>
        <taxon>Pleioneaceae</taxon>
        <taxon>Aliikangiella</taxon>
    </lineage>
</organism>